<name>A0A5P2DIG0_STRVZ</name>
<evidence type="ECO:0000313" key="1">
    <source>
        <dbReference type="EMBL" id="QES53061.1"/>
    </source>
</evidence>
<dbReference type="AlphaFoldDB" id="A0A5P2DIG0"/>
<dbReference type="RefSeq" id="WP_150255508.1">
    <property type="nucleotide sequence ID" value="NZ_CP029189.1"/>
</dbReference>
<dbReference type="Proteomes" id="UP000324101">
    <property type="component" value="Chromosome"/>
</dbReference>
<reference evidence="1 2" key="1">
    <citation type="submission" date="2018-05" db="EMBL/GenBank/DDBJ databases">
        <title>Streptomyces venezuelae.</title>
        <authorList>
            <person name="Kim W."/>
            <person name="Lee N."/>
            <person name="Cho B.-K."/>
        </authorList>
    </citation>
    <scope>NUCLEOTIDE SEQUENCE [LARGE SCALE GENOMIC DNA]</scope>
    <source>
        <strain evidence="1 2">ATCC 21018</strain>
    </source>
</reference>
<protein>
    <submittedName>
        <fullName evidence="1">Toxin Doc</fullName>
    </submittedName>
</protein>
<dbReference type="OrthoDB" id="3870539at2"/>
<proteinExistence type="predicted"/>
<dbReference type="EMBL" id="CP029189">
    <property type="protein sequence ID" value="QES53061.1"/>
    <property type="molecule type" value="Genomic_DNA"/>
</dbReference>
<sequence length="130" mass="14593">MELHIDHRWLLERQEALFKDVAVADHSALVAAVARHRVNTPSLEVDTPDAYWRAAALLDAIVLLRPLPDSNEYFAYGVAVAYIEASGKAVDATYAQWRDLITDIRMLRASVFDVAARLRSWEPAQPTHPA</sequence>
<accession>A0A5P2DIG0</accession>
<evidence type="ECO:0000313" key="2">
    <source>
        <dbReference type="Proteomes" id="UP000324101"/>
    </source>
</evidence>
<organism evidence="1 2">
    <name type="scientific">Streptomyces venezuelae</name>
    <dbReference type="NCBI Taxonomy" id="54571"/>
    <lineage>
        <taxon>Bacteria</taxon>
        <taxon>Bacillati</taxon>
        <taxon>Actinomycetota</taxon>
        <taxon>Actinomycetes</taxon>
        <taxon>Kitasatosporales</taxon>
        <taxon>Streptomycetaceae</taxon>
        <taxon>Streptomyces</taxon>
    </lineage>
</organism>
<gene>
    <name evidence="1" type="ORF">DEJ51_01285</name>
</gene>